<sequence>MYNLKLKYNNNDIKGAIHLLKEEKAKLENNLIDVKKIVQKNGGFFRMLTYKTKSVKKINQAEIMLDQFTVYEDLDFETAIMESNEAVDPKKLVN</sequence>
<proteinExistence type="predicted"/>
<feature type="coiled-coil region" evidence="1">
    <location>
        <begin position="10"/>
        <end position="37"/>
    </location>
</feature>
<dbReference type="WBParaSite" id="MhA1_Contig555.frz3.gene11">
    <property type="protein sequence ID" value="MhA1_Contig555.frz3.gene11"/>
    <property type="gene ID" value="MhA1_Contig555.frz3.gene11"/>
</dbReference>
<evidence type="ECO:0000313" key="2">
    <source>
        <dbReference type="Proteomes" id="UP000095281"/>
    </source>
</evidence>
<dbReference type="AlphaFoldDB" id="A0A1I8BUE8"/>
<evidence type="ECO:0000313" key="3">
    <source>
        <dbReference type="WBParaSite" id="MhA1_Contig555.frz3.gene11"/>
    </source>
</evidence>
<accession>A0A1I8BUE8</accession>
<dbReference type="Proteomes" id="UP000095281">
    <property type="component" value="Unplaced"/>
</dbReference>
<evidence type="ECO:0000256" key="1">
    <source>
        <dbReference type="SAM" id="Coils"/>
    </source>
</evidence>
<reference evidence="3" key="1">
    <citation type="submission" date="2016-11" db="UniProtKB">
        <authorList>
            <consortium name="WormBaseParasite"/>
        </authorList>
    </citation>
    <scope>IDENTIFICATION</scope>
</reference>
<name>A0A1I8BUE8_MELHA</name>
<keyword evidence="1" id="KW-0175">Coiled coil</keyword>
<protein>
    <submittedName>
        <fullName evidence="3">Phage protein</fullName>
    </submittedName>
</protein>
<organism evidence="2 3">
    <name type="scientific">Meloidogyne hapla</name>
    <name type="common">Root-knot nematode worm</name>
    <dbReference type="NCBI Taxonomy" id="6305"/>
    <lineage>
        <taxon>Eukaryota</taxon>
        <taxon>Metazoa</taxon>
        <taxon>Ecdysozoa</taxon>
        <taxon>Nematoda</taxon>
        <taxon>Chromadorea</taxon>
        <taxon>Rhabditida</taxon>
        <taxon>Tylenchina</taxon>
        <taxon>Tylenchomorpha</taxon>
        <taxon>Tylenchoidea</taxon>
        <taxon>Meloidogynidae</taxon>
        <taxon>Meloidogyninae</taxon>
        <taxon>Meloidogyne</taxon>
    </lineage>
</organism>
<keyword evidence="2" id="KW-1185">Reference proteome</keyword>